<evidence type="ECO:0000256" key="1">
    <source>
        <dbReference type="ARBA" id="ARBA00009369"/>
    </source>
</evidence>
<keyword evidence="6" id="KW-1133">Transmembrane helix</keyword>
<accession>A0A5P8E666</accession>
<organism evidence="8 9">
    <name type="scientific">Pseudoprevotella muciniphila</name>
    <dbReference type="NCBI Taxonomy" id="2133944"/>
    <lineage>
        <taxon>Bacteria</taxon>
        <taxon>Pseudomonadati</taxon>
        <taxon>Bacteroidota</taxon>
        <taxon>Bacteroidia</taxon>
        <taxon>Bacteroidales</taxon>
        <taxon>Prevotellaceae</taxon>
        <taxon>Pseudoprevotella</taxon>
    </lineage>
</organism>
<dbReference type="Pfam" id="PF04085">
    <property type="entry name" value="MreC"/>
    <property type="match status" value="1"/>
</dbReference>
<evidence type="ECO:0000259" key="7">
    <source>
        <dbReference type="Pfam" id="PF04085"/>
    </source>
</evidence>
<dbReference type="RefSeq" id="WP_111897370.1">
    <property type="nucleotide sequence ID" value="NZ_CP033459.1"/>
</dbReference>
<evidence type="ECO:0000256" key="5">
    <source>
        <dbReference type="SAM" id="Coils"/>
    </source>
</evidence>
<keyword evidence="6" id="KW-0472">Membrane</keyword>
<dbReference type="InterPro" id="IPR042175">
    <property type="entry name" value="Cell/Rod_MreC_2"/>
</dbReference>
<sequence length="291" mass="32336">MRNLIELFHKYNYVFLFVLLQAVSMFMLFSFNDYQGSVALTSANSAVATVDRLYGDMEAYSKLKGTNASLTDSITRLQMENSVLRRELAAAKRDTAATEREVLNTLNKYRLIPALVVSNSNSDDLNNYIIIDKGERDGIKEYYGVVSGGGVIGIVSLVGERYSLVIPVVNRKSSISCRIRGKDYFGYLGWDGGKKLYGYVDDIPRYADVKVGDCIETNGYSEIFPPGIFIGRVTRIDDAPDGQSYRLIVNLGIDFANLRNVNVIASSFRAEVDTLRNHAAIIDGSAEEKKP</sequence>
<dbReference type="EMBL" id="CP033459">
    <property type="protein sequence ID" value="QFQ12503.1"/>
    <property type="molecule type" value="Genomic_DNA"/>
</dbReference>
<dbReference type="InterPro" id="IPR055342">
    <property type="entry name" value="MreC_beta-barrel_core"/>
</dbReference>
<evidence type="ECO:0000256" key="6">
    <source>
        <dbReference type="SAM" id="Phobius"/>
    </source>
</evidence>
<dbReference type="PANTHER" id="PTHR34138:SF1">
    <property type="entry name" value="CELL SHAPE-DETERMINING PROTEIN MREC"/>
    <property type="match status" value="1"/>
</dbReference>
<evidence type="ECO:0000256" key="4">
    <source>
        <dbReference type="ARBA" id="ARBA00032089"/>
    </source>
</evidence>
<dbReference type="GO" id="GO:0005886">
    <property type="term" value="C:plasma membrane"/>
    <property type="evidence" value="ECO:0007669"/>
    <property type="project" value="TreeGrafter"/>
</dbReference>
<evidence type="ECO:0000256" key="2">
    <source>
        <dbReference type="ARBA" id="ARBA00013855"/>
    </source>
</evidence>
<dbReference type="AlphaFoldDB" id="A0A5P8E666"/>
<dbReference type="InterPro" id="IPR007221">
    <property type="entry name" value="MreC"/>
</dbReference>
<keyword evidence="5" id="KW-0175">Coiled coil</keyword>
<dbReference type="Gene3D" id="2.40.10.350">
    <property type="entry name" value="Rod shape-determining protein MreC, domain 2"/>
    <property type="match status" value="1"/>
</dbReference>
<gene>
    <name evidence="8" type="primary">mreC</name>
    <name evidence="8" type="ORF">C7Y71_005455</name>
</gene>
<keyword evidence="3" id="KW-0133">Cell shape</keyword>
<dbReference type="Proteomes" id="UP000249375">
    <property type="component" value="Chromosome"/>
</dbReference>
<evidence type="ECO:0000313" key="8">
    <source>
        <dbReference type="EMBL" id="QFQ12503.1"/>
    </source>
</evidence>
<evidence type="ECO:0000313" key="9">
    <source>
        <dbReference type="Proteomes" id="UP000249375"/>
    </source>
</evidence>
<keyword evidence="6" id="KW-0812">Transmembrane</keyword>
<dbReference type="KEGG" id="alq:C7Y71_005455"/>
<dbReference type="GO" id="GO:0008360">
    <property type="term" value="P:regulation of cell shape"/>
    <property type="evidence" value="ECO:0007669"/>
    <property type="project" value="UniProtKB-KW"/>
</dbReference>
<dbReference type="NCBIfam" id="NF010532">
    <property type="entry name" value="PRK13922.9-3"/>
    <property type="match status" value="1"/>
</dbReference>
<feature type="domain" description="Rod shape-determining protein MreC beta-barrel core" evidence="7">
    <location>
        <begin position="119"/>
        <end position="264"/>
    </location>
</feature>
<protein>
    <recommendedName>
        <fullName evidence="2">Cell shape-determining protein MreC</fullName>
    </recommendedName>
    <alternativeName>
        <fullName evidence="4">Cell shape protein MreC</fullName>
    </alternativeName>
</protein>
<feature type="transmembrane region" description="Helical" evidence="6">
    <location>
        <begin position="12"/>
        <end position="31"/>
    </location>
</feature>
<dbReference type="PANTHER" id="PTHR34138">
    <property type="entry name" value="CELL SHAPE-DETERMINING PROTEIN MREC"/>
    <property type="match status" value="1"/>
</dbReference>
<dbReference type="OrthoDB" id="9811827at2"/>
<proteinExistence type="inferred from homology"/>
<comment type="similarity">
    <text evidence="1">Belongs to the MreC family.</text>
</comment>
<keyword evidence="9" id="KW-1185">Reference proteome</keyword>
<feature type="coiled-coil region" evidence="5">
    <location>
        <begin position="67"/>
        <end position="101"/>
    </location>
</feature>
<reference evidence="8 9" key="1">
    <citation type="submission" date="2018-11" db="EMBL/GenBank/DDBJ databases">
        <authorList>
            <person name="Na S.W."/>
            <person name="Baik M."/>
        </authorList>
    </citation>
    <scope>NUCLEOTIDE SEQUENCE [LARGE SCALE GENOMIC DNA]</scope>
    <source>
        <strain evidence="8 9">E39</strain>
    </source>
</reference>
<dbReference type="Gene3D" id="2.40.10.340">
    <property type="entry name" value="Rod shape-determining protein MreC, domain 1"/>
    <property type="match status" value="1"/>
</dbReference>
<evidence type="ECO:0000256" key="3">
    <source>
        <dbReference type="ARBA" id="ARBA00022960"/>
    </source>
</evidence>
<dbReference type="InterPro" id="IPR042177">
    <property type="entry name" value="Cell/Rod_1"/>
</dbReference>
<name>A0A5P8E666_9BACT</name>